<accession>A0A1I0M5D5</accession>
<dbReference type="EMBL" id="FOIW01000001">
    <property type="protein sequence ID" value="SEV83502.1"/>
    <property type="molecule type" value="Genomic_DNA"/>
</dbReference>
<evidence type="ECO:0008006" key="3">
    <source>
        <dbReference type="Google" id="ProtNLM"/>
    </source>
</evidence>
<gene>
    <name evidence="1" type="ORF">SAMN05216170_0253</name>
</gene>
<organism evidence="1 2">
    <name type="scientific">Thermococcus thioreducens</name>
    <dbReference type="NCBI Taxonomy" id="277988"/>
    <lineage>
        <taxon>Archaea</taxon>
        <taxon>Methanobacteriati</taxon>
        <taxon>Methanobacteriota</taxon>
        <taxon>Thermococci</taxon>
        <taxon>Thermococcales</taxon>
        <taxon>Thermococcaceae</taxon>
        <taxon>Thermococcus</taxon>
    </lineage>
</organism>
<proteinExistence type="predicted"/>
<evidence type="ECO:0000313" key="2">
    <source>
        <dbReference type="Proteomes" id="UP000182125"/>
    </source>
</evidence>
<dbReference type="Proteomes" id="UP000182125">
    <property type="component" value="Unassembled WGS sequence"/>
</dbReference>
<dbReference type="AlphaFoldDB" id="A0A1I0M5D5"/>
<sequence>MVICMQIVELDIKLPYEGRGKILGRLYEKVRGKIRDIHFFPPTLEGISEIRMEIVEDDAPKLLSELKRIIKNGKITFKVLSEA</sequence>
<protein>
    <recommendedName>
        <fullName evidence="3">ACT domain-containing protein</fullName>
    </recommendedName>
</protein>
<name>A0A1I0M5D5_9EURY</name>
<evidence type="ECO:0000313" key="1">
    <source>
        <dbReference type="EMBL" id="SEV83502.1"/>
    </source>
</evidence>
<reference evidence="2" key="1">
    <citation type="submission" date="2016-10" db="EMBL/GenBank/DDBJ databases">
        <authorList>
            <person name="Varghese N."/>
            <person name="Submissions S."/>
        </authorList>
    </citation>
    <scope>NUCLEOTIDE SEQUENCE [LARGE SCALE GENOMIC DNA]</scope>
    <source>
        <strain evidence="2">OGL-20</strain>
    </source>
</reference>